<dbReference type="Ensembl" id="ENSNBRT00000011735.1">
    <property type="protein sequence ID" value="ENSNBRP00000011413.1"/>
    <property type="gene ID" value="ENSNBRG00000008890.1"/>
</dbReference>
<dbReference type="Proteomes" id="UP000261580">
    <property type="component" value="Unassembled WGS sequence"/>
</dbReference>
<sequence>MTLIKESLHRLLSRIQTPTLLQGLTPRIQEQLQDNKQTLAELSKLELGLSSVKTQADELLANTRAAGDGSISTGDHILRSPENKTKPQAAMFFIIWKTKERETWLLKLLDLAIKYWSDVGDVTAALNDAQQAVLDLNASRTDSETIRQSLETMQTLREDIDSLQGDLDSLGVLGMELMSACGDTDKPDVTKSLDEV</sequence>
<organism evidence="1 2">
    <name type="scientific">Neolamprologus brichardi</name>
    <name type="common">Fairy cichlid</name>
    <name type="synonym">Lamprologus brichardi</name>
    <dbReference type="NCBI Taxonomy" id="32507"/>
    <lineage>
        <taxon>Eukaryota</taxon>
        <taxon>Metazoa</taxon>
        <taxon>Chordata</taxon>
        <taxon>Craniata</taxon>
        <taxon>Vertebrata</taxon>
        <taxon>Euteleostomi</taxon>
        <taxon>Actinopterygii</taxon>
        <taxon>Neopterygii</taxon>
        <taxon>Teleostei</taxon>
        <taxon>Neoteleostei</taxon>
        <taxon>Acanthomorphata</taxon>
        <taxon>Ovalentaria</taxon>
        <taxon>Cichlomorphae</taxon>
        <taxon>Cichliformes</taxon>
        <taxon>Cichlidae</taxon>
        <taxon>African cichlids</taxon>
        <taxon>Pseudocrenilabrinae</taxon>
        <taxon>Lamprologini</taxon>
        <taxon>Neolamprologus</taxon>
    </lineage>
</organism>
<dbReference type="STRING" id="32507.ENSNBRP00000011413"/>
<evidence type="ECO:0000313" key="1">
    <source>
        <dbReference type="Ensembl" id="ENSNBRP00000011413.1"/>
    </source>
</evidence>
<dbReference type="SUPFAM" id="SSF46966">
    <property type="entry name" value="Spectrin repeat"/>
    <property type="match status" value="1"/>
</dbReference>
<dbReference type="AlphaFoldDB" id="A0A3Q4GVY5"/>
<evidence type="ECO:0000313" key="2">
    <source>
        <dbReference type="Proteomes" id="UP000261580"/>
    </source>
</evidence>
<proteinExistence type="predicted"/>
<name>A0A3Q4GVY5_NEOBR</name>
<protein>
    <submittedName>
        <fullName evidence="1">Uncharacterized protein</fullName>
    </submittedName>
</protein>
<accession>A0A3Q4GVY5</accession>
<dbReference type="Gene3D" id="1.20.58.60">
    <property type="match status" value="1"/>
</dbReference>
<reference evidence="1" key="1">
    <citation type="submission" date="2025-08" db="UniProtKB">
        <authorList>
            <consortium name="Ensembl"/>
        </authorList>
    </citation>
    <scope>IDENTIFICATION</scope>
</reference>
<dbReference type="GeneTree" id="ENSGT00940000177120"/>
<dbReference type="OMA" id="WDETHTQ"/>
<dbReference type="Bgee" id="ENSNBRG00000008890">
    <property type="expression patterns" value="Expressed in brain and 3 other cell types or tissues"/>
</dbReference>
<keyword evidence="2" id="KW-1185">Reference proteome</keyword>
<reference evidence="1" key="2">
    <citation type="submission" date="2025-09" db="UniProtKB">
        <authorList>
            <consortium name="Ensembl"/>
        </authorList>
    </citation>
    <scope>IDENTIFICATION</scope>
</reference>